<keyword evidence="10" id="KW-0797">Tissue remodeling</keyword>
<evidence type="ECO:0000256" key="4">
    <source>
        <dbReference type="ARBA" id="ARBA00022514"/>
    </source>
</evidence>
<evidence type="ECO:0000256" key="1">
    <source>
        <dbReference type="ARBA" id="ARBA00004613"/>
    </source>
</evidence>
<dbReference type="PANTHER" id="PTHR15947:SF0">
    <property type="entry name" value="INTERLEUKIN-23 SUBUNIT ALPHA"/>
    <property type="match status" value="1"/>
</dbReference>
<evidence type="ECO:0000256" key="11">
    <source>
        <dbReference type="ARBA" id="ARBA00023157"/>
    </source>
</evidence>
<evidence type="ECO:0000256" key="7">
    <source>
        <dbReference type="ARBA" id="ARBA00022729"/>
    </source>
</evidence>
<evidence type="ECO:0000256" key="12">
    <source>
        <dbReference type="ARBA" id="ARBA00023198"/>
    </source>
</evidence>
<accession>A0A6P9BFU5</accession>
<keyword evidence="7" id="KW-0732">Signal</keyword>
<organism evidence="17 18">
    <name type="scientific">Pantherophis guttatus</name>
    <name type="common">Corn snake</name>
    <name type="synonym">Elaphe guttata</name>
    <dbReference type="NCBI Taxonomy" id="94885"/>
    <lineage>
        <taxon>Eukaryota</taxon>
        <taxon>Metazoa</taxon>
        <taxon>Chordata</taxon>
        <taxon>Craniata</taxon>
        <taxon>Vertebrata</taxon>
        <taxon>Euteleostomi</taxon>
        <taxon>Lepidosauria</taxon>
        <taxon>Squamata</taxon>
        <taxon>Bifurcata</taxon>
        <taxon>Unidentata</taxon>
        <taxon>Episquamata</taxon>
        <taxon>Toxicofera</taxon>
        <taxon>Serpentes</taxon>
        <taxon>Colubroidea</taxon>
        <taxon>Colubridae</taxon>
        <taxon>Colubrinae</taxon>
        <taxon>Pantherophis</taxon>
    </lineage>
</organism>
<keyword evidence="5" id="KW-0964">Secreted</keyword>
<dbReference type="RefSeq" id="XP_034268929.2">
    <property type="nucleotide sequence ID" value="XM_034413038.2"/>
</dbReference>
<evidence type="ECO:0000256" key="5">
    <source>
        <dbReference type="ARBA" id="ARBA00022525"/>
    </source>
</evidence>
<evidence type="ECO:0000256" key="14">
    <source>
        <dbReference type="ARBA" id="ARBA00045298"/>
    </source>
</evidence>
<dbReference type="GO" id="GO:2000330">
    <property type="term" value="P:positive regulation of T-helper 17 cell lineage commitment"/>
    <property type="evidence" value="ECO:0007669"/>
    <property type="project" value="TreeGrafter"/>
</dbReference>
<evidence type="ECO:0000256" key="2">
    <source>
        <dbReference type="ARBA" id="ARBA00007432"/>
    </source>
</evidence>
<dbReference type="GO" id="GO:0051607">
    <property type="term" value="P:defense response to virus"/>
    <property type="evidence" value="ECO:0007669"/>
    <property type="project" value="UniProtKB-KW"/>
</dbReference>
<dbReference type="InterPro" id="IPR009079">
    <property type="entry name" value="4_helix_cytokine-like_core"/>
</dbReference>
<evidence type="ECO:0000256" key="16">
    <source>
        <dbReference type="SAM" id="MobiDB-lite"/>
    </source>
</evidence>
<comment type="function">
    <text evidence="14">Associates with IL12B to form the pro-inflammatory cytokine IL-23 that plays different roles in innate and adaptive immunity. Released by antigen-presenting cells such as dendritic cells or macrophages, binds to a heterodimeric receptor complex composed of IL12RB1 and IL23R to activate JAK2 and TYK2 which then phosphorylate the receptor to form a docking site leading to the phosphorylation of STAT3 and STAT4. This process leads to activation of several pathways including p38 MAPK or NF-kappa-B and promotes the production of pro-inflammatory cytokines such as interleukin-17A/IL17A. In turn, participates in the early and effective intracellular bacterial clearance. Promotes the expansion and survival of T-helper 17 cells, a CD4-positive helper T-cell subset that produces IL-17, as well as other IL-17-producing cells.</text>
</comment>
<evidence type="ECO:0000256" key="3">
    <source>
        <dbReference type="ARBA" id="ARBA00015012"/>
    </source>
</evidence>
<proteinExistence type="inferred from homology"/>
<dbReference type="GO" id="GO:0042102">
    <property type="term" value="P:positive regulation of T cell proliferation"/>
    <property type="evidence" value="ECO:0007669"/>
    <property type="project" value="TreeGrafter"/>
</dbReference>
<evidence type="ECO:0000313" key="18">
    <source>
        <dbReference type="RefSeq" id="XP_034268929.2"/>
    </source>
</evidence>
<dbReference type="Gene3D" id="1.20.1250.10">
    <property type="match status" value="1"/>
</dbReference>
<dbReference type="GO" id="GO:0048771">
    <property type="term" value="P:tissue remodeling"/>
    <property type="evidence" value="ECO:0007669"/>
    <property type="project" value="UniProtKB-KW"/>
</dbReference>
<comment type="similarity">
    <text evidence="2">Belongs to the IL-6 superfamily.</text>
</comment>
<dbReference type="SUPFAM" id="SSF47266">
    <property type="entry name" value="4-helical cytokines"/>
    <property type="match status" value="1"/>
</dbReference>
<evidence type="ECO:0000256" key="10">
    <source>
        <dbReference type="ARBA" id="ARBA00023148"/>
    </source>
</evidence>
<dbReference type="InParanoid" id="A0A6P9BFU5"/>
<dbReference type="AlphaFoldDB" id="A0A6P9BFU5"/>
<evidence type="ECO:0000256" key="8">
    <source>
        <dbReference type="ARBA" id="ARBA00022859"/>
    </source>
</evidence>
<dbReference type="GO" id="GO:0070743">
    <property type="term" value="C:interleukin-23 complex"/>
    <property type="evidence" value="ECO:0007669"/>
    <property type="project" value="TreeGrafter"/>
</dbReference>
<gene>
    <name evidence="18" type="primary">IL23A</name>
</gene>
<name>A0A6P9BFU5_PANGU</name>
<dbReference type="GeneID" id="117663100"/>
<evidence type="ECO:0000256" key="15">
    <source>
        <dbReference type="ARBA" id="ARBA00046461"/>
    </source>
</evidence>
<reference evidence="18" key="1">
    <citation type="submission" date="2025-08" db="UniProtKB">
        <authorList>
            <consortium name="RefSeq"/>
        </authorList>
    </citation>
    <scope>IDENTIFICATION</scope>
    <source>
        <tissue evidence="18">Blood</tissue>
    </source>
</reference>
<keyword evidence="12" id="KW-0395">Inflammatory response</keyword>
<keyword evidence="17" id="KW-1185">Reference proteome</keyword>
<keyword evidence="11" id="KW-1015">Disulfide bond</keyword>
<dbReference type="GO" id="GO:0045087">
    <property type="term" value="P:innate immune response"/>
    <property type="evidence" value="ECO:0007669"/>
    <property type="project" value="UniProtKB-KW"/>
</dbReference>
<dbReference type="PANTHER" id="PTHR15947">
    <property type="entry name" value="SGRF"/>
    <property type="match status" value="1"/>
</dbReference>
<feature type="region of interest" description="Disordered" evidence="16">
    <location>
        <begin position="23"/>
        <end position="53"/>
    </location>
</feature>
<comment type="subunit">
    <text evidence="15">Heterodimer with IL12B; disulfide-linked. The heterodimer is known as interleukin IL-23. Interacts with IL23R; this interaction enables recruitment of IL12RB1.</text>
</comment>
<feature type="region of interest" description="Disordered" evidence="16">
    <location>
        <begin position="86"/>
        <end position="106"/>
    </location>
</feature>
<dbReference type="GO" id="GO:0006954">
    <property type="term" value="P:inflammatory response"/>
    <property type="evidence" value="ECO:0007669"/>
    <property type="project" value="UniProtKB-KW"/>
</dbReference>
<keyword evidence="8" id="KW-0391">Immunity</keyword>
<dbReference type="KEGG" id="pgut:117663100"/>
<dbReference type="Pfam" id="PF16649">
    <property type="entry name" value="IL23"/>
    <property type="match status" value="1"/>
</dbReference>
<sequence>MRQEALRHGSATTAKWGRGGAAACTALPQSPHSQAIHVPTPASPRGGGSSSPIQQDLMWPLAHFFCLLAAAMEQEAERFTGAAAISKADKTKRKETKTSEKSSNNHIMGAQNKKNAIHQLYQKRSSSITSSSVLKSSEMMLHTGHPLQSSLLYLLLLFAASRGMRLPLETDIDWQGCKTASQEILKHLQKLKVTKVEKPLNISLPRRIECNDHCDPDSLGKNSTLCLMKIRWGLHRYQELLTQYAKSDTTTGLRTAMTNLLQLLRKDESSSPAKPIQEWEKSHVVDVILQRLQLFAILMARVFSHCAALNRM</sequence>
<keyword evidence="4" id="KW-0202">Cytokine</keyword>
<keyword evidence="6" id="KW-0399">Innate immunity</keyword>
<keyword evidence="9" id="KW-0051">Antiviral defense</keyword>
<evidence type="ECO:0000256" key="9">
    <source>
        <dbReference type="ARBA" id="ARBA00023118"/>
    </source>
</evidence>
<dbReference type="Proteomes" id="UP001652622">
    <property type="component" value="Unplaced"/>
</dbReference>
<comment type="subcellular location">
    <subcellularLocation>
        <location evidence="1">Secreted</location>
    </subcellularLocation>
</comment>
<dbReference type="GO" id="GO:0005125">
    <property type="term" value="F:cytokine activity"/>
    <property type="evidence" value="ECO:0007669"/>
    <property type="project" value="UniProtKB-KW"/>
</dbReference>
<dbReference type="InterPro" id="IPR010831">
    <property type="entry name" value="IL-23_alpha"/>
</dbReference>
<evidence type="ECO:0000256" key="13">
    <source>
        <dbReference type="ARBA" id="ARBA00030230"/>
    </source>
</evidence>
<evidence type="ECO:0000256" key="6">
    <source>
        <dbReference type="ARBA" id="ARBA00022588"/>
    </source>
</evidence>
<protein>
    <recommendedName>
        <fullName evidence="3">Interleukin-23 subunit alpha</fullName>
    </recommendedName>
    <alternativeName>
        <fullName evidence="13">Interleukin-23 subunit p19</fullName>
    </alternativeName>
</protein>
<evidence type="ECO:0000313" key="17">
    <source>
        <dbReference type="Proteomes" id="UP001652622"/>
    </source>
</evidence>